<gene>
    <name evidence="1" type="ORF">SAMN02910315_02149</name>
</gene>
<reference evidence="1 2" key="1">
    <citation type="submission" date="2016-10" db="EMBL/GenBank/DDBJ databases">
        <authorList>
            <person name="Varghese N."/>
            <person name="Submissions S."/>
        </authorList>
    </citation>
    <scope>NUCLEOTIDE SEQUENCE [LARGE SCALE GENOMIC DNA]</scope>
    <source>
        <strain evidence="1 2">DSM 16643</strain>
    </source>
</reference>
<evidence type="ECO:0000313" key="2">
    <source>
        <dbReference type="Proteomes" id="UP000323439"/>
    </source>
</evidence>
<evidence type="ECO:0000313" key="1">
    <source>
        <dbReference type="EMBL" id="SDA68410.1"/>
    </source>
</evidence>
<organism evidence="1 2">
    <name type="scientific">Methanobrevibacter millerae</name>
    <dbReference type="NCBI Taxonomy" id="230361"/>
    <lineage>
        <taxon>Archaea</taxon>
        <taxon>Methanobacteriati</taxon>
        <taxon>Methanobacteriota</taxon>
        <taxon>Methanomada group</taxon>
        <taxon>Methanobacteria</taxon>
        <taxon>Methanobacteriales</taxon>
        <taxon>Methanobacteriaceae</taxon>
        <taxon>Methanobrevibacter</taxon>
    </lineage>
</organism>
<proteinExistence type="predicted"/>
<dbReference type="Proteomes" id="UP000323439">
    <property type="component" value="Unassembled WGS sequence"/>
</dbReference>
<accession>A0A1G5XDV9</accession>
<dbReference type="EMBL" id="FMXB01000022">
    <property type="protein sequence ID" value="SDA68410.1"/>
    <property type="molecule type" value="Genomic_DNA"/>
</dbReference>
<keyword evidence="2" id="KW-1185">Reference proteome</keyword>
<protein>
    <submittedName>
        <fullName evidence="1">Uncharacterized protein</fullName>
    </submittedName>
</protein>
<sequence>MNTEKNIMIKQITKIMNDGYGEKTTIKCMMSLNGQEPELHEIGSVKDFKSKYRNDVFEKVYEDEKGVIIDCRIHEFRPTAEELINYSEYWEELSQAFNKPVSPVFIIHGEKK</sequence>
<dbReference type="AlphaFoldDB" id="A0A1G5XDV9"/>
<name>A0A1G5XDV9_9EURY</name>